<dbReference type="Proteomes" id="UP001454036">
    <property type="component" value="Unassembled WGS sequence"/>
</dbReference>
<dbReference type="AlphaFoldDB" id="A0AAV3R0A7"/>
<evidence type="ECO:0000313" key="3">
    <source>
        <dbReference type="Proteomes" id="UP001454036"/>
    </source>
</evidence>
<gene>
    <name evidence="2" type="ORF">LIER_22631</name>
</gene>
<accession>A0AAV3R0A7</accession>
<proteinExistence type="predicted"/>
<dbReference type="EMBL" id="BAABME010006222">
    <property type="protein sequence ID" value="GAA0167772.1"/>
    <property type="molecule type" value="Genomic_DNA"/>
</dbReference>
<evidence type="ECO:0000313" key="2">
    <source>
        <dbReference type="EMBL" id="GAA0167772.1"/>
    </source>
</evidence>
<evidence type="ECO:0000256" key="1">
    <source>
        <dbReference type="SAM" id="MobiDB-lite"/>
    </source>
</evidence>
<comment type="caution">
    <text evidence="2">The sequence shown here is derived from an EMBL/GenBank/DDBJ whole genome shotgun (WGS) entry which is preliminary data.</text>
</comment>
<protein>
    <submittedName>
        <fullName evidence="2">Uncharacterized protein</fullName>
    </submittedName>
</protein>
<reference evidence="2 3" key="1">
    <citation type="submission" date="2024-01" db="EMBL/GenBank/DDBJ databases">
        <title>The complete chloroplast genome sequence of Lithospermum erythrorhizon: insights into the phylogenetic relationship among Boraginaceae species and the maternal lineages of purple gromwells.</title>
        <authorList>
            <person name="Okada T."/>
            <person name="Watanabe K."/>
        </authorList>
    </citation>
    <scope>NUCLEOTIDE SEQUENCE [LARGE SCALE GENOMIC DNA]</scope>
</reference>
<keyword evidence="3" id="KW-1185">Reference proteome</keyword>
<sequence length="255" mass="28045">MVDTEGMKSIDIPCIAGTDGLTVGNDDEVRPSVADTGTDVVVDLPEKRENPTIDNGVDDTLHADIEEVEIHEDVGHEKKRSKKRKHKTGVDVSEPTKPKKKLRKEERTAKRARTAERKAVEKVVEEETDDDVWTPANEPQGDGAEEAEQGANSDKEDVAAVMSRRRKEASFNLEQFMFYQTIQHAQSHVVLKPIAYPSLLCCIMESHHLDILTATNEEAPYPGFITIIPKLLQGTHVVDISLRAVETGGASGGGN</sequence>
<feature type="compositionally biased region" description="Basic and acidic residues" evidence="1">
    <location>
        <begin position="103"/>
        <end position="125"/>
    </location>
</feature>
<feature type="region of interest" description="Disordered" evidence="1">
    <location>
        <begin position="71"/>
        <end position="160"/>
    </location>
</feature>
<organism evidence="2 3">
    <name type="scientific">Lithospermum erythrorhizon</name>
    <name type="common">Purple gromwell</name>
    <name type="synonym">Lithospermum officinale var. erythrorhizon</name>
    <dbReference type="NCBI Taxonomy" id="34254"/>
    <lineage>
        <taxon>Eukaryota</taxon>
        <taxon>Viridiplantae</taxon>
        <taxon>Streptophyta</taxon>
        <taxon>Embryophyta</taxon>
        <taxon>Tracheophyta</taxon>
        <taxon>Spermatophyta</taxon>
        <taxon>Magnoliopsida</taxon>
        <taxon>eudicotyledons</taxon>
        <taxon>Gunneridae</taxon>
        <taxon>Pentapetalae</taxon>
        <taxon>asterids</taxon>
        <taxon>lamiids</taxon>
        <taxon>Boraginales</taxon>
        <taxon>Boraginaceae</taxon>
        <taxon>Boraginoideae</taxon>
        <taxon>Lithospermeae</taxon>
        <taxon>Lithospermum</taxon>
    </lineage>
</organism>
<feature type="compositionally biased region" description="Basic residues" evidence="1">
    <location>
        <begin position="77"/>
        <end position="87"/>
    </location>
</feature>
<name>A0AAV3R0A7_LITER</name>